<accession>A0A328DTQ8</accession>
<keyword evidence="2" id="KW-0812">Transmembrane</keyword>
<comment type="caution">
    <text evidence="3">The sequence shown here is derived from an EMBL/GenBank/DDBJ whole genome shotgun (WGS) entry which is preliminary data.</text>
</comment>
<feature type="region of interest" description="Disordered" evidence="1">
    <location>
        <begin position="37"/>
        <end position="57"/>
    </location>
</feature>
<feature type="transmembrane region" description="Helical" evidence="2">
    <location>
        <begin position="65"/>
        <end position="84"/>
    </location>
</feature>
<sequence>MVRIEAGRRMNATKSATTPHAQKLCRNAEIVRQKLQLKDPLGEASRRPRGAGAEDRSSGFDAKMIISFLCCLALYGIPGAPGFLADITHLSTRSESFSVNMISTFSNSILPNCCNQDY</sequence>
<dbReference type="AlphaFoldDB" id="A0A328DTQ8"/>
<organism evidence="3 4">
    <name type="scientific">Cuscuta australis</name>
    <dbReference type="NCBI Taxonomy" id="267555"/>
    <lineage>
        <taxon>Eukaryota</taxon>
        <taxon>Viridiplantae</taxon>
        <taxon>Streptophyta</taxon>
        <taxon>Embryophyta</taxon>
        <taxon>Tracheophyta</taxon>
        <taxon>Spermatophyta</taxon>
        <taxon>Magnoliopsida</taxon>
        <taxon>eudicotyledons</taxon>
        <taxon>Gunneridae</taxon>
        <taxon>Pentapetalae</taxon>
        <taxon>asterids</taxon>
        <taxon>lamiids</taxon>
        <taxon>Solanales</taxon>
        <taxon>Convolvulaceae</taxon>
        <taxon>Cuscuteae</taxon>
        <taxon>Cuscuta</taxon>
        <taxon>Cuscuta subgen. Grammica</taxon>
        <taxon>Cuscuta sect. Cleistogrammica</taxon>
    </lineage>
</organism>
<dbReference type="Proteomes" id="UP000249390">
    <property type="component" value="Unassembled WGS sequence"/>
</dbReference>
<gene>
    <name evidence="3" type="ORF">DM860_015096</name>
</gene>
<evidence type="ECO:0000313" key="4">
    <source>
        <dbReference type="Proteomes" id="UP000249390"/>
    </source>
</evidence>
<evidence type="ECO:0000256" key="1">
    <source>
        <dbReference type="SAM" id="MobiDB-lite"/>
    </source>
</evidence>
<reference evidence="3 4" key="1">
    <citation type="submission" date="2018-06" db="EMBL/GenBank/DDBJ databases">
        <title>The Genome of Cuscuta australis (Dodder) Provides Insight into the Evolution of Plant Parasitism.</title>
        <authorList>
            <person name="Liu H."/>
        </authorList>
    </citation>
    <scope>NUCLEOTIDE SEQUENCE [LARGE SCALE GENOMIC DNA]</scope>
    <source>
        <strain evidence="4">cv. Yunnan</strain>
        <tissue evidence="3">Vines</tissue>
    </source>
</reference>
<dbReference type="EMBL" id="NQVE01000093">
    <property type="protein sequence ID" value="RAL49105.1"/>
    <property type="molecule type" value="Genomic_DNA"/>
</dbReference>
<keyword evidence="4" id="KW-1185">Reference proteome</keyword>
<proteinExistence type="predicted"/>
<keyword evidence="2" id="KW-1133">Transmembrane helix</keyword>
<evidence type="ECO:0000256" key="2">
    <source>
        <dbReference type="SAM" id="Phobius"/>
    </source>
</evidence>
<evidence type="ECO:0000313" key="3">
    <source>
        <dbReference type="EMBL" id="RAL49105.1"/>
    </source>
</evidence>
<protein>
    <submittedName>
        <fullName evidence="3">Uncharacterized protein</fullName>
    </submittedName>
</protein>
<keyword evidence="2" id="KW-0472">Membrane</keyword>
<name>A0A328DTQ8_9ASTE</name>